<proteinExistence type="predicted"/>
<dbReference type="EMBL" id="VIWU01000001">
    <property type="protein sequence ID" value="TWF79614.1"/>
    <property type="molecule type" value="Genomic_DNA"/>
</dbReference>
<organism evidence="1 2">
    <name type="scientific">Pseudonocardia hierapolitana</name>
    <dbReference type="NCBI Taxonomy" id="1128676"/>
    <lineage>
        <taxon>Bacteria</taxon>
        <taxon>Bacillati</taxon>
        <taxon>Actinomycetota</taxon>
        <taxon>Actinomycetes</taxon>
        <taxon>Pseudonocardiales</taxon>
        <taxon>Pseudonocardiaceae</taxon>
        <taxon>Pseudonocardia</taxon>
    </lineage>
</organism>
<dbReference type="Proteomes" id="UP000321261">
    <property type="component" value="Unassembled WGS sequence"/>
</dbReference>
<reference evidence="1 2" key="1">
    <citation type="submission" date="2019-06" db="EMBL/GenBank/DDBJ databases">
        <title>Sequencing the genomes of 1000 actinobacteria strains.</title>
        <authorList>
            <person name="Klenk H.-P."/>
        </authorList>
    </citation>
    <scope>NUCLEOTIDE SEQUENCE [LARGE SCALE GENOMIC DNA]</scope>
    <source>
        <strain evidence="1 2">DSM 45671</strain>
    </source>
</reference>
<protein>
    <submittedName>
        <fullName evidence="1">Uncharacterized protein</fullName>
    </submittedName>
</protein>
<evidence type="ECO:0000313" key="1">
    <source>
        <dbReference type="EMBL" id="TWF79614.1"/>
    </source>
</evidence>
<gene>
    <name evidence="1" type="ORF">FHX44_115548</name>
</gene>
<evidence type="ECO:0000313" key="2">
    <source>
        <dbReference type="Proteomes" id="UP000321261"/>
    </source>
</evidence>
<dbReference type="AlphaFoldDB" id="A0A561SXM9"/>
<sequence length="230" mass="25878">MDIIDVGGMGVRTAVVQLRRKGTPCRFTIYPMIHVGEPSFYRTVRTRLARHDLIVQEGISGPTRAGELLTSVYRSETLQLRLGLQVQPGDLCDVGVPVVRPDMTGPEFEERWRGIGLPERAFWYATVPAFGLYTRLFMSREMLARELFTLGGDTLAIEEPSGFALHEIVLDQRDALLCAEVTRIHTERCEEDIDVAVVYGAGHVAPLVAHLRARHGYVPRDAEWLLVFDF</sequence>
<accession>A0A561SXM9</accession>
<keyword evidence="2" id="KW-1185">Reference proteome</keyword>
<dbReference type="RefSeq" id="WP_147258441.1">
    <property type="nucleotide sequence ID" value="NZ_VIWU01000001.1"/>
</dbReference>
<dbReference type="OrthoDB" id="7834500at2"/>
<comment type="caution">
    <text evidence="1">The sequence shown here is derived from an EMBL/GenBank/DDBJ whole genome shotgun (WGS) entry which is preliminary data.</text>
</comment>
<name>A0A561SXM9_9PSEU</name>